<dbReference type="EMBL" id="FXTQ01000001">
    <property type="protein sequence ID" value="SMO45850.1"/>
    <property type="molecule type" value="Genomic_DNA"/>
</dbReference>
<gene>
    <name evidence="1" type="ORF">SAMN06265220_101967</name>
</gene>
<dbReference type="Proteomes" id="UP000319267">
    <property type="component" value="Unassembled WGS sequence"/>
</dbReference>
<dbReference type="RefSeq" id="WP_111376402.1">
    <property type="nucleotide sequence ID" value="NZ_CP043612.1"/>
</dbReference>
<dbReference type="OrthoDB" id="9777694at2"/>
<keyword evidence="2" id="KW-1185">Reference proteome</keyword>
<evidence type="ECO:0000313" key="1">
    <source>
        <dbReference type="EMBL" id="SMO45850.1"/>
    </source>
</evidence>
<protein>
    <submittedName>
        <fullName evidence="1">Uncharacterized protein</fullName>
    </submittedName>
</protein>
<proteinExistence type="predicted"/>
<sequence length="260" mass="30486">MDKITFTRSELYDLVWKFPIPQIAKHYEISSMGIKNACEKMEIPLPKSRFWVGPEYKRKNIPELSLNFNGNNEITILKKTYEMQLRVPLKSTPLLDLTQSIKNDVCAPLIVRDTLEKPVEIIASTKQYWESKIVDQDILLDKLEILDLYVSKENLDRALRFMNALIRLIQYRGHEFRKGLDGLDTVVFKNGVEIKVDLREAQKRLTKKSMRETWGYVFTGDFIFRISRRANKKEWRDGKIKLENNLALIMAKLELMAAED</sequence>
<name>A0A521BGK5_9FLAO</name>
<evidence type="ECO:0000313" key="2">
    <source>
        <dbReference type="Proteomes" id="UP000319267"/>
    </source>
</evidence>
<accession>A0A521BGK5</accession>
<organism evidence="1 2">
    <name type="scientific">Flavobacterium nitrogenifigens</name>
    <dbReference type="NCBI Taxonomy" id="1617283"/>
    <lineage>
        <taxon>Bacteria</taxon>
        <taxon>Pseudomonadati</taxon>
        <taxon>Bacteroidota</taxon>
        <taxon>Flavobacteriia</taxon>
        <taxon>Flavobacteriales</taxon>
        <taxon>Flavobacteriaceae</taxon>
        <taxon>Flavobacterium</taxon>
    </lineage>
</organism>
<reference evidence="1 2" key="1">
    <citation type="submission" date="2017-05" db="EMBL/GenBank/DDBJ databases">
        <authorList>
            <person name="Varghese N."/>
            <person name="Submissions S."/>
        </authorList>
    </citation>
    <scope>NUCLEOTIDE SEQUENCE [LARGE SCALE GENOMIC DNA]</scope>
    <source>
        <strain evidence="1 2">DSM 29982</strain>
    </source>
</reference>
<dbReference type="AlphaFoldDB" id="A0A521BGK5"/>